<reference evidence="1 2" key="1">
    <citation type="journal article" date="2015" name="Proc. Natl. Acad. Sci. U.S.A.">
        <title>The resurrection genome of Boea hygrometrica: A blueprint for survival of dehydration.</title>
        <authorList>
            <person name="Xiao L."/>
            <person name="Yang G."/>
            <person name="Zhang L."/>
            <person name="Yang X."/>
            <person name="Zhao S."/>
            <person name="Ji Z."/>
            <person name="Zhou Q."/>
            <person name="Hu M."/>
            <person name="Wang Y."/>
            <person name="Chen M."/>
            <person name="Xu Y."/>
            <person name="Jin H."/>
            <person name="Xiao X."/>
            <person name="Hu G."/>
            <person name="Bao F."/>
            <person name="Hu Y."/>
            <person name="Wan P."/>
            <person name="Li L."/>
            <person name="Deng X."/>
            <person name="Kuang T."/>
            <person name="Xiang C."/>
            <person name="Zhu J.K."/>
            <person name="Oliver M.J."/>
            <person name="He Y."/>
        </authorList>
    </citation>
    <scope>NUCLEOTIDE SEQUENCE [LARGE SCALE GENOMIC DNA]</scope>
    <source>
        <strain evidence="2">cv. XS01</strain>
    </source>
</reference>
<protein>
    <submittedName>
        <fullName evidence="1">Uncharacterized protein</fullName>
    </submittedName>
</protein>
<dbReference type="Proteomes" id="UP000250235">
    <property type="component" value="Unassembled WGS sequence"/>
</dbReference>
<gene>
    <name evidence="1" type="ORF">F511_28411</name>
</gene>
<evidence type="ECO:0000313" key="1">
    <source>
        <dbReference type="EMBL" id="KZV35569.1"/>
    </source>
</evidence>
<organism evidence="1 2">
    <name type="scientific">Dorcoceras hygrometricum</name>
    <dbReference type="NCBI Taxonomy" id="472368"/>
    <lineage>
        <taxon>Eukaryota</taxon>
        <taxon>Viridiplantae</taxon>
        <taxon>Streptophyta</taxon>
        <taxon>Embryophyta</taxon>
        <taxon>Tracheophyta</taxon>
        <taxon>Spermatophyta</taxon>
        <taxon>Magnoliopsida</taxon>
        <taxon>eudicotyledons</taxon>
        <taxon>Gunneridae</taxon>
        <taxon>Pentapetalae</taxon>
        <taxon>asterids</taxon>
        <taxon>lamiids</taxon>
        <taxon>Lamiales</taxon>
        <taxon>Gesneriaceae</taxon>
        <taxon>Didymocarpoideae</taxon>
        <taxon>Trichosporeae</taxon>
        <taxon>Loxocarpinae</taxon>
        <taxon>Dorcoceras</taxon>
    </lineage>
</organism>
<dbReference type="OrthoDB" id="1751168at2759"/>
<evidence type="ECO:0000313" key="2">
    <source>
        <dbReference type="Proteomes" id="UP000250235"/>
    </source>
</evidence>
<keyword evidence="2" id="KW-1185">Reference proteome</keyword>
<dbReference type="AlphaFoldDB" id="A0A2Z7BM71"/>
<sequence>MARMFKTLEDTGLKGFLEASNSVYESAVVELFANAKVIVGTIIGFVANRKLALMKETFAEAFGLTTEGLTSFQDIPSQTVVEMREINHSAHGGYDPSREMRVRYYRSPSHPGGRSTLLGLSLLQSACAKYNSKVKTYTGKSVYAPIEIREINWVTYFLPKIDPADKGKRVLPYLDRPNPVEEHYLLVIQDIRDKAECQLQVYDQWHRFRNDYRLSKILSLKTVEDFVKAENKLFSWGKTKKVSELLQIRDLVWYNLVELHMREVVAEHWKEFHKDKPSANQDFMEIFLLEA</sequence>
<accession>A0A2Z7BM71</accession>
<dbReference type="EMBL" id="KV004545">
    <property type="protein sequence ID" value="KZV35569.1"/>
    <property type="molecule type" value="Genomic_DNA"/>
</dbReference>
<proteinExistence type="predicted"/>
<name>A0A2Z7BM71_9LAMI</name>